<evidence type="ECO:0000313" key="6">
    <source>
        <dbReference type="Proteomes" id="UP001497383"/>
    </source>
</evidence>
<feature type="domain" description="Rab-GAP TBC" evidence="4">
    <location>
        <begin position="72"/>
        <end position="419"/>
    </location>
</feature>
<dbReference type="Gene3D" id="1.10.472.80">
    <property type="entry name" value="Ypt/Rab-GAP domain of gyp1p, domain 3"/>
    <property type="match status" value="1"/>
</dbReference>
<feature type="region of interest" description="Disordered" evidence="3">
    <location>
        <begin position="533"/>
        <end position="560"/>
    </location>
</feature>
<reference evidence="5 6" key="1">
    <citation type="submission" date="2024-03" db="EMBL/GenBank/DDBJ databases">
        <authorList>
            <person name="Brejova B."/>
        </authorList>
    </citation>
    <scope>NUCLEOTIDE SEQUENCE [LARGE SCALE GENOMIC DNA]</scope>
    <source>
        <strain evidence="5 6">CBS 14171</strain>
    </source>
</reference>
<dbReference type="Proteomes" id="UP001497383">
    <property type="component" value="Chromosome 4"/>
</dbReference>
<sequence>MSSAAALSPGKIQSSMAATNTVTRDDVAHESPIETATSQDLKPSFNYDLEVFNLCKEYLNSKNHHGLALVARQKGIPPFLRFKVWPILLKFHPFVLDPFIQPDSDIINEANDSDTSLSLSFKNATNETPAANQSRSVAGDDRAADPESKVKRDIARYIQRTYGSSAIEMTSMEKEIIKTIENAVLKFTMKWSKIIKYDTSLSWMALNLAEWFPPVPNTPWVLVGREQKSSHNALTCSVLDDYSHYIDHVPGLGEYLNTLINKTENSSSMSFHEIYERLVLVLLHCPEPTDRKKKDAKTCDSADKNGSKKSLQLNKTTLPVTGGTIEERVSFFIFCLRKLLPELAQYFHEEQILTKFGSSDDEWLIWWLKFCGTKVWSKHDRGRIWDFMLGWRLKNPKRNFSYYYEKLNYVNRSTLEKLGPDIFWTVSAEQAEEQYLDPRRNSFKDLVKELDDNLHVSKTEFRQAASTSPSGLPASDTEEPTLSIPFSRIDPHVALIFISISLLKSKENTLVELDSHEIRQFLSRLPSKSYEFSNKQRRLTPNSASTSTFTSPLPSPTEEHPINSIIISNDSHNNKHKINFIDSIITEAGEQWRKWLWTEFVDDS</sequence>
<gene>
    <name evidence="5" type="ORF">LODBEIA_P31590</name>
</gene>
<feature type="compositionally biased region" description="Basic and acidic residues" evidence="3">
    <location>
        <begin position="138"/>
        <end position="148"/>
    </location>
</feature>
<accession>A0ABP0ZLB1</accession>
<dbReference type="SMART" id="SM00164">
    <property type="entry name" value="TBC"/>
    <property type="match status" value="1"/>
</dbReference>
<evidence type="ECO:0000313" key="5">
    <source>
        <dbReference type="EMBL" id="CAK9438935.1"/>
    </source>
</evidence>
<dbReference type="EMBL" id="OZ022408">
    <property type="protein sequence ID" value="CAK9438935.1"/>
    <property type="molecule type" value="Genomic_DNA"/>
</dbReference>
<evidence type="ECO:0000256" key="1">
    <source>
        <dbReference type="ARBA" id="ARBA00005521"/>
    </source>
</evidence>
<evidence type="ECO:0000259" key="4">
    <source>
        <dbReference type="SMART" id="SM00164"/>
    </source>
</evidence>
<dbReference type="GeneID" id="92208355"/>
<protein>
    <recommendedName>
        <fullName evidence="2">Oxidant-induced cell-cycle arrest protein 5</fullName>
    </recommendedName>
</protein>
<feature type="region of interest" description="Disordered" evidence="3">
    <location>
        <begin position="123"/>
        <end position="148"/>
    </location>
</feature>
<organism evidence="5 6">
    <name type="scientific">Lodderomyces beijingensis</name>
    <dbReference type="NCBI Taxonomy" id="1775926"/>
    <lineage>
        <taxon>Eukaryota</taxon>
        <taxon>Fungi</taxon>
        <taxon>Dikarya</taxon>
        <taxon>Ascomycota</taxon>
        <taxon>Saccharomycotina</taxon>
        <taxon>Pichiomycetes</taxon>
        <taxon>Debaryomycetaceae</taxon>
        <taxon>Candida/Lodderomyces clade</taxon>
        <taxon>Lodderomyces</taxon>
    </lineage>
</organism>
<dbReference type="InterPro" id="IPR000195">
    <property type="entry name" value="Rab-GAP-TBC_dom"/>
</dbReference>
<proteinExistence type="inferred from homology"/>
<dbReference type="InterPro" id="IPR035969">
    <property type="entry name" value="Rab-GAP_TBC_sf"/>
</dbReference>
<keyword evidence="6" id="KW-1185">Reference proteome</keyword>
<name>A0ABP0ZLB1_9ASCO</name>
<feature type="compositionally biased region" description="Polar residues" evidence="3">
    <location>
        <begin position="123"/>
        <end position="136"/>
    </location>
</feature>
<evidence type="ECO:0000256" key="3">
    <source>
        <dbReference type="SAM" id="MobiDB-lite"/>
    </source>
</evidence>
<dbReference type="RefSeq" id="XP_066830097.1">
    <property type="nucleotide sequence ID" value="XM_066973238.1"/>
</dbReference>
<comment type="similarity">
    <text evidence="1">Belongs to the OCA5 family.</text>
</comment>
<evidence type="ECO:0000256" key="2">
    <source>
        <dbReference type="ARBA" id="ARBA00019144"/>
    </source>
</evidence>
<dbReference type="SUPFAM" id="SSF47923">
    <property type="entry name" value="Ypt/Rab-GAP domain of gyp1p"/>
    <property type="match status" value="1"/>
</dbReference>